<dbReference type="GO" id="GO:0005634">
    <property type="term" value="C:nucleus"/>
    <property type="evidence" value="ECO:0007669"/>
    <property type="project" value="UniProtKB-SubCell"/>
</dbReference>
<evidence type="ECO:0000256" key="9">
    <source>
        <dbReference type="ARBA" id="ARBA00084017"/>
    </source>
</evidence>
<evidence type="ECO:0000256" key="4">
    <source>
        <dbReference type="ARBA" id="ARBA00023163"/>
    </source>
</evidence>
<feature type="region of interest" description="Disordered" evidence="11">
    <location>
        <begin position="442"/>
        <end position="574"/>
    </location>
</feature>
<evidence type="ECO:0000256" key="5">
    <source>
        <dbReference type="ARBA" id="ARBA00023242"/>
    </source>
</evidence>
<feature type="compositionally biased region" description="Polar residues" evidence="11">
    <location>
        <begin position="451"/>
        <end position="460"/>
    </location>
</feature>
<dbReference type="RefSeq" id="NP_985683.1">
    <property type="nucleotide sequence ID" value="NM_211037.1"/>
</dbReference>
<dbReference type="SMART" id="SM00415">
    <property type="entry name" value="HSF"/>
    <property type="match status" value="1"/>
</dbReference>
<keyword evidence="2" id="KW-0805">Transcription regulation</keyword>
<reference evidence="14" key="2">
    <citation type="journal article" date="2013" name="G3 (Bethesda)">
        <title>Genomes of Ashbya fungi isolated from insects reveal four mating-type loci, numerous translocations, lack of transposons, and distinct gene duplications.</title>
        <authorList>
            <person name="Dietrich F.S."/>
            <person name="Voegeli S."/>
            <person name="Kuo S."/>
            <person name="Philippsen P."/>
        </authorList>
    </citation>
    <scope>GENOME REANNOTATION</scope>
    <source>
        <strain evidence="14">ATCC 10895 / CBS 109.51 / FGSC 9923 / NRRL Y-1056</strain>
    </source>
</reference>
<dbReference type="InterPro" id="IPR000232">
    <property type="entry name" value="HSF_DNA-bd"/>
</dbReference>
<organism evidence="13 14">
    <name type="scientific">Eremothecium gossypii (strain ATCC 10895 / CBS 109.51 / FGSC 9923 / NRRL Y-1056)</name>
    <name type="common">Yeast</name>
    <name type="synonym">Ashbya gossypii</name>
    <dbReference type="NCBI Taxonomy" id="284811"/>
    <lineage>
        <taxon>Eukaryota</taxon>
        <taxon>Fungi</taxon>
        <taxon>Dikarya</taxon>
        <taxon>Ascomycota</taxon>
        <taxon>Saccharomycotina</taxon>
        <taxon>Saccharomycetes</taxon>
        <taxon>Saccharomycetales</taxon>
        <taxon>Saccharomycetaceae</taxon>
        <taxon>Eremothecium</taxon>
    </lineage>
</organism>
<evidence type="ECO:0000256" key="1">
    <source>
        <dbReference type="ARBA" id="ARBA00004123"/>
    </source>
</evidence>
<dbReference type="Proteomes" id="UP000000591">
    <property type="component" value="Chromosome VI"/>
</dbReference>
<comment type="function">
    <text evidence="6">DNA-binding transcription factor that specifically binds heat shock promoter elements (HSE) and activates transcription.</text>
</comment>
<evidence type="ECO:0000259" key="12">
    <source>
        <dbReference type="PROSITE" id="PS00434"/>
    </source>
</evidence>
<evidence type="ECO:0000313" key="13">
    <source>
        <dbReference type="EMBL" id="AAS53507.1"/>
    </source>
</evidence>
<dbReference type="SUPFAM" id="SSF46785">
    <property type="entry name" value="Winged helix' DNA-binding domain"/>
    <property type="match status" value="1"/>
</dbReference>
<evidence type="ECO:0000256" key="3">
    <source>
        <dbReference type="ARBA" id="ARBA00023125"/>
    </source>
</evidence>
<feature type="compositionally biased region" description="Polar residues" evidence="11">
    <location>
        <begin position="650"/>
        <end position="682"/>
    </location>
</feature>
<gene>
    <name evidence="13" type="ORF">AGOS_AFR136C</name>
</gene>
<dbReference type="PROSITE" id="PS00434">
    <property type="entry name" value="HSF_DOMAIN"/>
    <property type="match status" value="1"/>
</dbReference>
<comment type="subunit">
    <text evidence="7">Homotrimer. Homotrimerization increases the affinity of HSF1 to DNA.</text>
</comment>
<dbReference type="GeneID" id="4621934"/>
<comment type="similarity">
    <text evidence="10">Belongs to the HSF family.</text>
</comment>
<feature type="compositionally biased region" description="Polar residues" evidence="11">
    <location>
        <begin position="149"/>
        <end position="160"/>
    </location>
</feature>
<sequence length="695" mass="74800">MAQLEDPKERAGKVGESQHGQHHNTAFIHKLYSMLEDDNMKDLIWWSASQNSFLIKPNEKFSKALATFFKHTNVASFVRQLNMYGFHKVSDHKPSSAKGTSQDEDEAINLWEFRHSMGCFRKGDKESLKSIKRRSSKNQVLLSRNNSAQSLASQYNSQQDLGPGGSSIAGHVHPIEPADKYYSTTVYQPPYTDAPPLHSQSQIQAYPDMRFPQEQKPHTSSVITLPHLPNSAIEDLRATNLDMMKLLDLVQKAMHISSPPSANELGGSVCSTSGGSGLSSNQLGSASGSANDVTSPSSFARSPTGTRERTLEYLHQEIAAFRTTILMKLQRHAELQLHMLPPTPSQRHSHPQNSYAVSAPPSTGTNFLPYNGSGSIGMPTGYDAYPTNKPALAIPGAISHGFHGSPYLMLDPYAKGSSSSISRKRHMSVLVDPLAPAPMSAPAAMQVPSLAQPTSTSSSPVHAPEGNMPHANAAGANSPFHASCPVSRIDSRQDLHHHQTSNPSASEDKRPFSPSRKDSPPSQLLPLLTTNARGSGDGNSLLLAPQSPATLPPTASQHRLPAPTPQNNAGRGPAQVSITYKPYFPYGTIPPQPVLSSQYILPLFQSGSGSFTSGSSVTAAHAPLRSTTAIPETSSCNNSEIPSFPKPTTDEQQAPATVNQSATNSHRQSIVNQDTCSSPATSKSRGLYALLNHDT</sequence>
<dbReference type="InterPro" id="IPR036390">
    <property type="entry name" value="WH_DNA-bd_sf"/>
</dbReference>
<dbReference type="GO" id="GO:0032993">
    <property type="term" value="C:protein-DNA complex"/>
    <property type="evidence" value="ECO:0007669"/>
    <property type="project" value="UniProtKB-ARBA"/>
</dbReference>
<dbReference type="eggNOG" id="KOG0627">
    <property type="taxonomic scope" value="Eukaryota"/>
</dbReference>
<keyword evidence="3" id="KW-0238">DNA-binding</keyword>
<comment type="subcellular location">
    <subcellularLocation>
        <location evidence="1">Nucleus</location>
    </subcellularLocation>
</comment>
<dbReference type="PANTHER" id="PTHR10015:SF396">
    <property type="entry name" value="FLOCCULATION SUPPRESSION PROTEIN"/>
    <property type="match status" value="1"/>
</dbReference>
<dbReference type="InterPro" id="IPR036388">
    <property type="entry name" value="WH-like_DNA-bd_sf"/>
</dbReference>
<accession>Q754D4</accession>
<dbReference type="GO" id="GO:0043565">
    <property type="term" value="F:sequence-specific DNA binding"/>
    <property type="evidence" value="ECO:0007669"/>
    <property type="project" value="InterPro"/>
</dbReference>
<name>Q754D4_EREGS</name>
<feature type="compositionally biased region" description="Low complexity" evidence="11">
    <location>
        <begin position="265"/>
        <end position="289"/>
    </location>
</feature>
<feature type="region of interest" description="Disordered" evidence="11">
    <location>
        <begin position="260"/>
        <end position="308"/>
    </location>
</feature>
<evidence type="ECO:0000256" key="10">
    <source>
        <dbReference type="RuleBase" id="RU004020"/>
    </source>
</evidence>
<dbReference type="GO" id="GO:0003700">
    <property type="term" value="F:DNA-binding transcription factor activity"/>
    <property type="evidence" value="ECO:0007669"/>
    <property type="project" value="InterPro"/>
</dbReference>
<proteinExistence type="inferred from homology"/>
<dbReference type="AlphaFoldDB" id="Q754D4"/>
<feature type="compositionally biased region" description="Polar residues" evidence="11">
    <location>
        <begin position="547"/>
        <end position="557"/>
    </location>
</feature>
<dbReference type="FunCoup" id="Q754D4">
    <property type="interactions" value="443"/>
</dbReference>
<dbReference type="FunFam" id="1.10.10.10:FF:000027">
    <property type="entry name" value="Heat shock transcription factor 1"/>
    <property type="match status" value="1"/>
</dbReference>
<reference evidence="13 14" key="1">
    <citation type="journal article" date="2004" name="Science">
        <title>The Ashbya gossypii genome as a tool for mapping the ancient Saccharomyces cerevisiae genome.</title>
        <authorList>
            <person name="Dietrich F.S."/>
            <person name="Voegeli S."/>
            <person name="Brachat S."/>
            <person name="Lerch A."/>
            <person name="Gates K."/>
            <person name="Steiner S."/>
            <person name="Mohr C."/>
            <person name="Pohlmann R."/>
            <person name="Luedi P."/>
            <person name="Choi S."/>
            <person name="Wing R.A."/>
            <person name="Flavier A."/>
            <person name="Gaffney T.D."/>
            <person name="Philippsen P."/>
        </authorList>
    </citation>
    <scope>NUCLEOTIDE SEQUENCE [LARGE SCALE GENOMIC DNA]</scope>
    <source>
        <strain evidence="14">ATCC 10895 / CBS 109.51 / FGSC 9923 / NRRL Y-1056</strain>
    </source>
</reference>
<dbReference type="Gene3D" id="1.10.10.10">
    <property type="entry name" value="Winged helix-like DNA-binding domain superfamily/Winged helix DNA-binding domain"/>
    <property type="match status" value="1"/>
</dbReference>
<dbReference type="STRING" id="284811.Q754D4"/>
<protein>
    <recommendedName>
        <fullName evidence="8">Heat shock transcription factor</fullName>
    </recommendedName>
    <alternativeName>
        <fullName evidence="9">Heat shock factor protein</fullName>
    </alternativeName>
</protein>
<dbReference type="KEGG" id="ago:AGOS_AFR136C"/>
<feature type="compositionally biased region" description="Polar residues" evidence="11">
    <location>
        <begin position="290"/>
        <end position="305"/>
    </location>
</feature>
<dbReference type="InParanoid" id="Q754D4"/>
<feature type="compositionally biased region" description="Basic and acidic residues" evidence="11">
    <location>
        <begin position="506"/>
        <end position="519"/>
    </location>
</feature>
<feature type="region of interest" description="Disordered" evidence="11">
    <location>
        <begin position="626"/>
        <end position="682"/>
    </location>
</feature>
<keyword evidence="14" id="KW-1185">Reference proteome</keyword>
<feature type="domain" description="HSF-type DNA-binding" evidence="12">
    <location>
        <begin position="65"/>
        <end position="89"/>
    </location>
</feature>
<feature type="compositionally biased region" description="Basic and acidic residues" evidence="11">
    <location>
        <begin position="1"/>
        <end position="13"/>
    </location>
</feature>
<evidence type="ECO:0000313" key="14">
    <source>
        <dbReference type="Proteomes" id="UP000000591"/>
    </source>
</evidence>
<feature type="region of interest" description="Disordered" evidence="11">
    <location>
        <begin position="149"/>
        <end position="173"/>
    </location>
</feature>
<dbReference type="Pfam" id="PF00447">
    <property type="entry name" value="HSF_DNA-bind"/>
    <property type="match status" value="1"/>
</dbReference>
<keyword evidence="5" id="KW-0539">Nucleus</keyword>
<evidence type="ECO:0000256" key="11">
    <source>
        <dbReference type="SAM" id="MobiDB-lite"/>
    </source>
</evidence>
<dbReference type="OMA" id="PYLMMNP"/>
<evidence type="ECO:0000256" key="7">
    <source>
        <dbReference type="ARBA" id="ARBA00062447"/>
    </source>
</evidence>
<evidence type="ECO:0000256" key="6">
    <source>
        <dbReference type="ARBA" id="ARBA00059868"/>
    </source>
</evidence>
<dbReference type="PRINTS" id="PR00056">
    <property type="entry name" value="HSFDOMAIN"/>
</dbReference>
<dbReference type="HOGENOM" id="CLU_362926_0_0_1"/>
<keyword evidence="4" id="KW-0804">Transcription</keyword>
<dbReference type="PANTHER" id="PTHR10015">
    <property type="entry name" value="HEAT SHOCK TRANSCRIPTION FACTOR"/>
    <property type="match status" value="1"/>
</dbReference>
<dbReference type="OrthoDB" id="60033at2759"/>
<evidence type="ECO:0000256" key="8">
    <source>
        <dbReference type="ARBA" id="ARBA00068818"/>
    </source>
</evidence>
<dbReference type="EMBL" id="AE016819">
    <property type="protein sequence ID" value="AAS53507.1"/>
    <property type="molecule type" value="Genomic_DNA"/>
</dbReference>
<evidence type="ECO:0000256" key="2">
    <source>
        <dbReference type="ARBA" id="ARBA00023015"/>
    </source>
</evidence>
<feature type="region of interest" description="Disordered" evidence="11">
    <location>
        <begin position="1"/>
        <end position="21"/>
    </location>
</feature>
<feature type="compositionally biased region" description="Polar residues" evidence="11">
    <location>
        <begin position="626"/>
        <end position="641"/>
    </location>
</feature>